<dbReference type="InterPro" id="IPR001498">
    <property type="entry name" value="Impact_N"/>
</dbReference>
<protein>
    <submittedName>
        <fullName evidence="4">YigZ family protein</fullName>
    </submittedName>
</protein>
<dbReference type="InterPro" id="IPR020569">
    <property type="entry name" value="UPF0029_Impact_CS"/>
</dbReference>
<feature type="domain" description="Impact N-terminal" evidence="2">
    <location>
        <begin position="19"/>
        <end position="123"/>
    </location>
</feature>
<dbReference type="InterPro" id="IPR015796">
    <property type="entry name" value="Impact_YigZ-like"/>
</dbReference>
<dbReference type="Proteomes" id="UP000823611">
    <property type="component" value="Unassembled WGS sequence"/>
</dbReference>
<dbReference type="EMBL" id="JADIMX010000054">
    <property type="protein sequence ID" value="MBO8434246.1"/>
    <property type="molecule type" value="Genomic_DNA"/>
</dbReference>
<comment type="caution">
    <text evidence="4">The sequence shown here is derived from an EMBL/GenBank/DDBJ whole genome shotgun (WGS) entry which is preliminary data.</text>
</comment>
<dbReference type="Gene3D" id="3.30.230.30">
    <property type="entry name" value="Impact, N-terminal domain"/>
    <property type="match status" value="1"/>
</dbReference>
<evidence type="ECO:0000259" key="2">
    <source>
        <dbReference type="Pfam" id="PF01205"/>
    </source>
</evidence>
<dbReference type="PANTHER" id="PTHR16301">
    <property type="entry name" value="IMPACT-RELATED"/>
    <property type="match status" value="1"/>
</dbReference>
<accession>A0A9D9DV63</accession>
<evidence type="ECO:0000259" key="3">
    <source>
        <dbReference type="Pfam" id="PF09186"/>
    </source>
</evidence>
<dbReference type="InterPro" id="IPR023582">
    <property type="entry name" value="Impact"/>
</dbReference>
<evidence type="ECO:0000313" key="4">
    <source>
        <dbReference type="EMBL" id="MBO8434246.1"/>
    </source>
</evidence>
<dbReference type="SUPFAM" id="SSF54211">
    <property type="entry name" value="Ribosomal protein S5 domain 2-like"/>
    <property type="match status" value="1"/>
</dbReference>
<proteinExistence type="inferred from homology"/>
<evidence type="ECO:0000256" key="1">
    <source>
        <dbReference type="ARBA" id="ARBA00007665"/>
    </source>
</evidence>
<dbReference type="NCBIfam" id="TIGR00257">
    <property type="entry name" value="IMPACT_YIGZ"/>
    <property type="match status" value="1"/>
</dbReference>
<feature type="domain" description="UPF0029" evidence="3">
    <location>
        <begin position="142"/>
        <end position="195"/>
    </location>
</feature>
<dbReference type="Pfam" id="PF01205">
    <property type="entry name" value="Impact_N"/>
    <property type="match status" value="1"/>
</dbReference>
<evidence type="ECO:0000313" key="5">
    <source>
        <dbReference type="Proteomes" id="UP000823611"/>
    </source>
</evidence>
<organism evidence="4 5">
    <name type="scientific">Candidatus Fimicola merdigallinarum</name>
    <dbReference type="NCBI Taxonomy" id="2840819"/>
    <lineage>
        <taxon>Bacteria</taxon>
        <taxon>Bacillati</taxon>
        <taxon>Bacillota</taxon>
        <taxon>Clostridia</taxon>
        <taxon>Lachnospirales</taxon>
        <taxon>Lachnospiraceae</taxon>
        <taxon>Lachnospiraceae incertae sedis</taxon>
        <taxon>Candidatus Fimicola</taxon>
    </lineage>
</organism>
<dbReference type="InterPro" id="IPR015269">
    <property type="entry name" value="UPF0029_Impact_C"/>
</dbReference>
<dbReference type="InterPro" id="IPR036956">
    <property type="entry name" value="Impact_N_sf"/>
</dbReference>
<dbReference type="AlphaFoldDB" id="A0A9D9DV63"/>
<comment type="similarity">
    <text evidence="1">Belongs to the IMPACT family.</text>
</comment>
<reference evidence="4" key="2">
    <citation type="journal article" date="2021" name="PeerJ">
        <title>Extensive microbial diversity within the chicken gut microbiome revealed by metagenomics and culture.</title>
        <authorList>
            <person name="Gilroy R."/>
            <person name="Ravi A."/>
            <person name="Getino M."/>
            <person name="Pursley I."/>
            <person name="Horton D.L."/>
            <person name="Alikhan N.F."/>
            <person name="Baker D."/>
            <person name="Gharbi K."/>
            <person name="Hall N."/>
            <person name="Watson M."/>
            <person name="Adriaenssens E.M."/>
            <person name="Foster-Nyarko E."/>
            <person name="Jarju S."/>
            <person name="Secka A."/>
            <person name="Antonio M."/>
            <person name="Oren A."/>
            <person name="Chaudhuri R.R."/>
            <person name="La Ragione R."/>
            <person name="Hildebrand F."/>
            <person name="Pallen M.J."/>
        </authorList>
    </citation>
    <scope>NUCLEOTIDE SEQUENCE</scope>
    <source>
        <strain evidence="4">F6-4510</strain>
    </source>
</reference>
<dbReference type="GO" id="GO:0006446">
    <property type="term" value="P:regulation of translational initiation"/>
    <property type="evidence" value="ECO:0007669"/>
    <property type="project" value="TreeGrafter"/>
</dbReference>
<reference evidence="4" key="1">
    <citation type="submission" date="2020-10" db="EMBL/GenBank/DDBJ databases">
        <authorList>
            <person name="Gilroy R."/>
        </authorList>
    </citation>
    <scope>NUCLEOTIDE SEQUENCE</scope>
    <source>
        <strain evidence="4">F6-4510</strain>
    </source>
</reference>
<gene>
    <name evidence="4" type="ORF">IAC55_02840</name>
</gene>
<sequence>MLEKYRTILNQAEAEIIEKKSRFIATVRPVKNEEEARQFIDEMKKKYWNATHNVFAYQIGDRNEIQRCSDDGEPQGTAGKPVLDVLAGEDIKNTAVVVTRYFGGTLLGTGGLVRAYGKSAKEGILSAGIAEMVLYRRFSIVTDYPTSGKIQYEVLQDGHIIHDTIYTENVEFIILTESNRAEEFNNKMIDISNGKASITSVDEIYGVWLNGNLDLQE</sequence>
<dbReference type="Gene3D" id="3.30.70.240">
    <property type="match status" value="1"/>
</dbReference>
<dbReference type="PROSITE" id="PS00910">
    <property type="entry name" value="UPF0029"/>
    <property type="match status" value="1"/>
</dbReference>
<dbReference type="InterPro" id="IPR035647">
    <property type="entry name" value="EFG_III/V"/>
</dbReference>
<dbReference type="Pfam" id="PF09186">
    <property type="entry name" value="DUF1949"/>
    <property type="match status" value="1"/>
</dbReference>
<dbReference type="GO" id="GO:0005737">
    <property type="term" value="C:cytoplasm"/>
    <property type="evidence" value="ECO:0007669"/>
    <property type="project" value="TreeGrafter"/>
</dbReference>
<name>A0A9D9DV63_9FIRM</name>
<dbReference type="PANTHER" id="PTHR16301:SF20">
    <property type="entry name" value="IMPACT FAMILY MEMBER YIGZ"/>
    <property type="match status" value="1"/>
</dbReference>
<dbReference type="InterPro" id="IPR020568">
    <property type="entry name" value="Ribosomal_Su5_D2-typ_SF"/>
</dbReference>
<dbReference type="SUPFAM" id="SSF54980">
    <property type="entry name" value="EF-G C-terminal domain-like"/>
    <property type="match status" value="1"/>
</dbReference>